<gene>
    <name evidence="3" type="ORF">ACFQZX_14455</name>
</gene>
<dbReference type="RefSeq" id="WP_377116604.1">
    <property type="nucleotide sequence ID" value="NZ_JBHTHZ010000013.1"/>
</dbReference>
<protein>
    <recommendedName>
        <fullName evidence="5">Lipoprotein</fullName>
    </recommendedName>
</protein>
<evidence type="ECO:0000256" key="2">
    <source>
        <dbReference type="SAM" id="SignalP"/>
    </source>
</evidence>
<accession>A0ABW3AVC8</accession>
<dbReference type="EMBL" id="JBHTHZ010000013">
    <property type="protein sequence ID" value="MFD0794825.1"/>
    <property type="molecule type" value="Genomic_DNA"/>
</dbReference>
<comment type="caution">
    <text evidence="3">The sequence shown here is derived from an EMBL/GenBank/DDBJ whole genome shotgun (WGS) entry which is preliminary data.</text>
</comment>
<evidence type="ECO:0000256" key="1">
    <source>
        <dbReference type="SAM" id="MobiDB-lite"/>
    </source>
</evidence>
<sequence length="83" mass="8484">MKVFKYIAAITILSASLAACHSDERSNATLGGTQDTVAKAGTGDPSNSRAVDSTKTDSTDVNKGNADPTGRGSSDTSDSRPVH</sequence>
<reference evidence="4" key="1">
    <citation type="journal article" date="2019" name="Int. J. Syst. Evol. Microbiol.">
        <title>The Global Catalogue of Microorganisms (GCM) 10K type strain sequencing project: providing services to taxonomists for standard genome sequencing and annotation.</title>
        <authorList>
            <consortium name="The Broad Institute Genomics Platform"/>
            <consortium name="The Broad Institute Genome Sequencing Center for Infectious Disease"/>
            <person name="Wu L."/>
            <person name="Ma J."/>
        </authorList>
    </citation>
    <scope>NUCLEOTIDE SEQUENCE [LARGE SCALE GENOMIC DNA]</scope>
    <source>
        <strain evidence="4">CCUG 61484</strain>
    </source>
</reference>
<feature type="region of interest" description="Disordered" evidence="1">
    <location>
        <begin position="26"/>
        <end position="83"/>
    </location>
</feature>
<evidence type="ECO:0000313" key="3">
    <source>
        <dbReference type="EMBL" id="MFD0794825.1"/>
    </source>
</evidence>
<organism evidence="3 4">
    <name type="scientific">Mucilaginibacter litoreus</name>
    <dbReference type="NCBI Taxonomy" id="1048221"/>
    <lineage>
        <taxon>Bacteria</taxon>
        <taxon>Pseudomonadati</taxon>
        <taxon>Bacteroidota</taxon>
        <taxon>Sphingobacteriia</taxon>
        <taxon>Sphingobacteriales</taxon>
        <taxon>Sphingobacteriaceae</taxon>
        <taxon>Mucilaginibacter</taxon>
    </lineage>
</organism>
<dbReference type="Proteomes" id="UP001597010">
    <property type="component" value="Unassembled WGS sequence"/>
</dbReference>
<name>A0ABW3AVC8_9SPHI</name>
<keyword evidence="4" id="KW-1185">Reference proteome</keyword>
<keyword evidence="2" id="KW-0732">Signal</keyword>
<evidence type="ECO:0008006" key="5">
    <source>
        <dbReference type="Google" id="ProtNLM"/>
    </source>
</evidence>
<proteinExistence type="predicted"/>
<feature type="compositionally biased region" description="Polar residues" evidence="1">
    <location>
        <begin position="27"/>
        <end position="36"/>
    </location>
</feature>
<feature type="signal peptide" evidence="2">
    <location>
        <begin position="1"/>
        <end position="21"/>
    </location>
</feature>
<evidence type="ECO:0000313" key="4">
    <source>
        <dbReference type="Proteomes" id="UP001597010"/>
    </source>
</evidence>
<dbReference type="PROSITE" id="PS51257">
    <property type="entry name" value="PROKAR_LIPOPROTEIN"/>
    <property type="match status" value="1"/>
</dbReference>
<feature type="chain" id="PRO_5045811234" description="Lipoprotein" evidence="2">
    <location>
        <begin position="22"/>
        <end position="83"/>
    </location>
</feature>